<keyword evidence="4 7" id="KW-0689">Ribosomal protein</keyword>
<keyword evidence="3 7" id="KW-0694">RNA-binding</keyword>
<organism evidence="10 11">
    <name type="scientific">Roseibacillus persicicus</name>
    <dbReference type="NCBI Taxonomy" id="454148"/>
    <lineage>
        <taxon>Bacteria</taxon>
        <taxon>Pseudomonadati</taxon>
        <taxon>Verrucomicrobiota</taxon>
        <taxon>Verrucomicrobiia</taxon>
        <taxon>Verrucomicrobiales</taxon>
        <taxon>Verrucomicrobiaceae</taxon>
        <taxon>Roseibacillus</taxon>
    </lineage>
</organism>
<protein>
    <recommendedName>
        <fullName evidence="6 7">Small ribosomal subunit protein uS11</fullName>
    </recommendedName>
</protein>
<dbReference type="GO" id="GO:0006412">
    <property type="term" value="P:translation"/>
    <property type="evidence" value="ECO:0007669"/>
    <property type="project" value="UniProtKB-UniRule"/>
</dbReference>
<dbReference type="NCBIfam" id="TIGR03632">
    <property type="entry name" value="uS11_bact"/>
    <property type="match status" value="1"/>
</dbReference>
<dbReference type="InterPro" id="IPR036967">
    <property type="entry name" value="Ribosomal_uS11_sf"/>
</dbReference>
<name>A0A918TQJ9_9BACT</name>
<evidence type="ECO:0000256" key="3">
    <source>
        <dbReference type="ARBA" id="ARBA00022884"/>
    </source>
</evidence>
<evidence type="ECO:0000313" key="11">
    <source>
        <dbReference type="Proteomes" id="UP000644507"/>
    </source>
</evidence>
<dbReference type="NCBIfam" id="NF003698">
    <property type="entry name" value="PRK05309.1"/>
    <property type="match status" value="1"/>
</dbReference>
<dbReference type="Proteomes" id="UP000644507">
    <property type="component" value="Unassembled WGS sequence"/>
</dbReference>
<dbReference type="PROSITE" id="PS00054">
    <property type="entry name" value="RIBOSOMAL_S11"/>
    <property type="match status" value="1"/>
</dbReference>
<evidence type="ECO:0000256" key="8">
    <source>
        <dbReference type="RuleBase" id="RU003629"/>
    </source>
</evidence>
<sequence length="204" mass="21272">MSDEENKPAEEEKVDAPVATEEKAPEAAAAEKEAPKEDAAAPEAAGEDAPAAEAEGEGAKPAPKKDIFAEIMGEDPADALKVHKAKKNKNVAKGIVHIKATFNNTVVTVTDPVGNTIGWSSAGKMGFKGSRKSTAYAAQVVSQDACRQAMSHGLKSAEVRVKGPGAGRESAVRAIQTLGIDVSVIEDVTPIPHNGCRPKKARRV</sequence>
<dbReference type="RefSeq" id="WP_189570853.1">
    <property type="nucleotide sequence ID" value="NZ_BMXI01000011.1"/>
</dbReference>
<evidence type="ECO:0000256" key="1">
    <source>
        <dbReference type="ARBA" id="ARBA00006194"/>
    </source>
</evidence>
<dbReference type="FunFam" id="3.30.420.80:FF:000010">
    <property type="entry name" value="30S ribosomal protein S11"/>
    <property type="match status" value="1"/>
</dbReference>
<dbReference type="PANTHER" id="PTHR11759">
    <property type="entry name" value="40S RIBOSOMAL PROTEIN S14/30S RIBOSOMAL PROTEIN S11"/>
    <property type="match status" value="1"/>
</dbReference>
<dbReference type="SUPFAM" id="SSF53137">
    <property type="entry name" value="Translational machinery components"/>
    <property type="match status" value="1"/>
</dbReference>
<accession>A0A918TQJ9</accession>
<dbReference type="HAMAP" id="MF_01310">
    <property type="entry name" value="Ribosomal_uS11"/>
    <property type="match status" value="1"/>
</dbReference>
<gene>
    <name evidence="7" type="primary">rpsK</name>
    <name evidence="10" type="ORF">GCM10007100_27360</name>
</gene>
<keyword evidence="5 7" id="KW-0687">Ribonucleoprotein</keyword>
<dbReference type="GO" id="GO:0005840">
    <property type="term" value="C:ribosome"/>
    <property type="evidence" value="ECO:0007669"/>
    <property type="project" value="UniProtKB-KW"/>
</dbReference>
<feature type="compositionally biased region" description="Basic and acidic residues" evidence="9">
    <location>
        <begin position="1"/>
        <end position="39"/>
    </location>
</feature>
<keyword evidence="2 7" id="KW-0699">rRNA-binding</keyword>
<reference evidence="10" key="1">
    <citation type="journal article" date="2014" name="Int. J. Syst. Evol. Microbiol.">
        <title>Complete genome sequence of Corynebacterium casei LMG S-19264T (=DSM 44701T), isolated from a smear-ripened cheese.</title>
        <authorList>
            <consortium name="US DOE Joint Genome Institute (JGI-PGF)"/>
            <person name="Walter F."/>
            <person name="Albersmeier A."/>
            <person name="Kalinowski J."/>
            <person name="Ruckert C."/>
        </authorList>
    </citation>
    <scope>NUCLEOTIDE SEQUENCE</scope>
    <source>
        <strain evidence="10">KCTC 12988</strain>
    </source>
</reference>
<feature type="compositionally biased region" description="Low complexity" evidence="9">
    <location>
        <begin position="41"/>
        <end position="53"/>
    </location>
</feature>
<reference evidence="10" key="2">
    <citation type="submission" date="2020-09" db="EMBL/GenBank/DDBJ databases">
        <authorList>
            <person name="Sun Q."/>
            <person name="Kim S."/>
        </authorList>
    </citation>
    <scope>NUCLEOTIDE SEQUENCE</scope>
    <source>
        <strain evidence="10">KCTC 12988</strain>
    </source>
</reference>
<keyword evidence="11" id="KW-1185">Reference proteome</keyword>
<dbReference type="InterPro" id="IPR019981">
    <property type="entry name" value="Ribosomal_uS11_bac-type"/>
</dbReference>
<dbReference type="GO" id="GO:0003735">
    <property type="term" value="F:structural constituent of ribosome"/>
    <property type="evidence" value="ECO:0007669"/>
    <property type="project" value="InterPro"/>
</dbReference>
<dbReference type="EMBL" id="BMXI01000011">
    <property type="protein sequence ID" value="GHC58803.1"/>
    <property type="molecule type" value="Genomic_DNA"/>
</dbReference>
<evidence type="ECO:0000313" key="10">
    <source>
        <dbReference type="EMBL" id="GHC58803.1"/>
    </source>
</evidence>
<evidence type="ECO:0000256" key="2">
    <source>
        <dbReference type="ARBA" id="ARBA00022730"/>
    </source>
</evidence>
<dbReference type="Gene3D" id="3.30.420.80">
    <property type="entry name" value="Ribosomal protein S11"/>
    <property type="match status" value="1"/>
</dbReference>
<evidence type="ECO:0000256" key="9">
    <source>
        <dbReference type="SAM" id="MobiDB-lite"/>
    </source>
</evidence>
<comment type="caution">
    <text evidence="10">The sequence shown here is derived from an EMBL/GenBank/DDBJ whole genome shotgun (WGS) entry which is preliminary data.</text>
</comment>
<evidence type="ECO:0000256" key="7">
    <source>
        <dbReference type="HAMAP-Rule" id="MF_01310"/>
    </source>
</evidence>
<comment type="function">
    <text evidence="7">Located on the platform of the 30S subunit, it bridges several disparate RNA helices of the 16S rRNA. Forms part of the Shine-Dalgarno cleft in the 70S ribosome.</text>
</comment>
<evidence type="ECO:0000256" key="5">
    <source>
        <dbReference type="ARBA" id="ARBA00023274"/>
    </source>
</evidence>
<evidence type="ECO:0000256" key="6">
    <source>
        <dbReference type="ARBA" id="ARBA00035160"/>
    </source>
</evidence>
<comment type="similarity">
    <text evidence="1 7 8">Belongs to the universal ribosomal protein uS11 family.</text>
</comment>
<dbReference type="Pfam" id="PF00411">
    <property type="entry name" value="Ribosomal_S11"/>
    <property type="match status" value="1"/>
</dbReference>
<dbReference type="GO" id="GO:0019843">
    <property type="term" value="F:rRNA binding"/>
    <property type="evidence" value="ECO:0007669"/>
    <property type="project" value="UniProtKB-UniRule"/>
</dbReference>
<dbReference type="GO" id="GO:1990904">
    <property type="term" value="C:ribonucleoprotein complex"/>
    <property type="evidence" value="ECO:0007669"/>
    <property type="project" value="UniProtKB-KW"/>
</dbReference>
<dbReference type="InterPro" id="IPR018102">
    <property type="entry name" value="Ribosomal_uS11_CS"/>
</dbReference>
<comment type="subunit">
    <text evidence="7">Part of the 30S ribosomal subunit. Interacts with proteins S7 and S18. Binds to IF-3.</text>
</comment>
<dbReference type="InterPro" id="IPR001971">
    <property type="entry name" value="Ribosomal_uS11"/>
</dbReference>
<evidence type="ECO:0000256" key="4">
    <source>
        <dbReference type="ARBA" id="ARBA00022980"/>
    </source>
</evidence>
<dbReference type="AlphaFoldDB" id="A0A918TQJ9"/>
<feature type="region of interest" description="Disordered" evidence="9">
    <location>
        <begin position="1"/>
        <end position="63"/>
    </location>
</feature>
<proteinExistence type="inferred from homology"/>